<feature type="domain" description="Aldehyde dehydrogenase" evidence="4">
    <location>
        <begin position="475"/>
        <end position="549"/>
    </location>
</feature>
<name>A0ABT3HB91_9HYPH</name>
<dbReference type="SUPFAM" id="SSF53720">
    <property type="entry name" value="ALDH-like"/>
    <property type="match status" value="1"/>
</dbReference>
<evidence type="ECO:0000256" key="2">
    <source>
        <dbReference type="ARBA" id="ARBA00023027"/>
    </source>
</evidence>
<dbReference type="GO" id="GO:0016491">
    <property type="term" value="F:oxidoreductase activity"/>
    <property type="evidence" value="ECO:0007669"/>
    <property type="project" value="UniProtKB-KW"/>
</dbReference>
<comment type="caution">
    <text evidence="5">The sequence shown here is derived from an EMBL/GenBank/DDBJ whole genome shotgun (WGS) entry which is preliminary data.</text>
</comment>
<dbReference type="PANTHER" id="PTHR11699">
    <property type="entry name" value="ALDEHYDE DEHYDROGENASE-RELATED"/>
    <property type="match status" value="1"/>
</dbReference>
<dbReference type="InterPro" id="IPR015590">
    <property type="entry name" value="Aldehyde_DH_dom"/>
</dbReference>
<feature type="compositionally biased region" description="Low complexity" evidence="3">
    <location>
        <begin position="53"/>
        <end position="64"/>
    </location>
</feature>
<feature type="compositionally biased region" description="Low complexity" evidence="3">
    <location>
        <begin position="34"/>
        <end position="43"/>
    </location>
</feature>
<sequence length="595" mass="62021">MNDQEISDTVARVLGGYGEAAAAAPNIPAPAPTPAVNANGAAPTGTETAVMEKAAPTTASAAPKNGSATPAPADVDDLIASILANAGSTPAARKGPDYVPGSKRCCWQPARSEDDPVDDIVSQALIRELGTKGRQASQPMPSAFAPTPVRDAEGMAPGDGVFATMDEAIAAAELAQRQYLFCSMAARKRFVEGIREVFLDETTLRRISEMAAEQTGMGNVAHKIIKNRLAAEKAPGVEDLTTDAETGDGGLTLVEYSPFGVIGAITPTTNPTETIICNSIGMLAAGNSAVFSPHPRATEVSLLAVKLINRKLAALGAPANLVVTVQKPSIDNTNAMMNHPKVRMLVATGGPGIVKAVMSTGKKAIGAGAGNPPVVVDETADIEKAAQDIVNGCSFDNNLPCIAEKEVIAVDQITDYLIACMQKCGAYLVTDPTVIAKLEALVINDKGGPQTSCVGKSAAYLLDKIGIRVGDEVKVILAELPKEHPFVQEELMMPILPVVRVPSVDDAIDLAVEVEHGNRHTAMMHSTNVRKLTKMAKLIQTTIFVKNGPSYAGIGVGGEGFATFTIAGPTGEGLTSAKSFARKRKCVMVEALNVR</sequence>
<dbReference type="InterPro" id="IPR016163">
    <property type="entry name" value="Ald_DH_C"/>
</dbReference>
<evidence type="ECO:0000256" key="3">
    <source>
        <dbReference type="SAM" id="MobiDB-lite"/>
    </source>
</evidence>
<dbReference type="EMBL" id="JAOQNS010000005">
    <property type="protein sequence ID" value="MCW2307646.1"/>
    <property type="molecule type" value="Genomic_DNA"/>
</dbReference>
<evidence type="ECO:0000313" key="5">
    <source>
        <dbReference type="EMBL" id="MCW2307646.1"/>
    </source>
</evidence>
<dbReference type="NCBIfam" id="NF011927">
    <property type="entry name" value="PRK15398.1"/>
    <property type="match status" value="1"/>
</dbReference>
<dbReference type="InterPro" id="IPR016162">
    <property type="entry name" value="Ald_DH_N"/>
</dbReference>
<gene>
    <name evidence="5" type="ORF">M2319_001983</name>
</gene>
<dbReference type="EC" id="1.2.1.87" evidence="5"/>
<dbReference type="RefSeq" id="WP_319801779.1">
    <property type="nucleotide sequence ID" value="NZ_JAOQNS010000005.1"/>
</dbReference>
<dbReference type="Pfam" id="PF00171">
    <property type="entry name" value="Aldedh"/>
    <property type="match status" value="2"/>
</dbReference>
<dbReference type="Gene3D" id="3.40.605.10">
    <property type="entry name" value="Aldehyde Dehydrogenase, Chain A, domain 1"/>
    <property type="match status" value="1"/>
</dbReference>
<proteinExistence type="predicted"/>
<accession>A0ABT3HB91</accession>
<dbReference type="InterPro" id="IPR016161">
    <property type="entry name" value="Ald_DH/histidinol_DH"/>
</dbReference>
<dbReference type="Gene3D" id="3.40.309.10">
    <property type="entry name" value="Aldehyde Dehydrogenase, Chain A, domain 2"/>
    <property type="match status" value="1"/>
</dbReference>
<evidence type="ECO:0000259" key="4">
    <source>
        <dbReference type="Pfam" id="PF00171"/>
    </source>
</evidence>
<feature type="domain" description="Aldehyde dehydrogenase" evidence="4">
    <location>
        <begin position="163"/>
        <end position="422"/>
    </location>
</feature>
<keyword evidence="2" id="KW-0520">NAD</keyword>
<dbReference type="CDD" id="cd07121">
    <property type="entry name" value="ALDH_EutE"/>
    <property type="match status" value="1"/>
</dbReference>
<keyword evidence="1 5" id="KW-0560">Oxidoreductase</keyword>
<keyword evidence="6" id="KW-1185">Reference proteome</keyword>
<dbReference type="Proteomes" id="UP001209755">
    <property type="component" value="Unassembled WGS sequence"/>
</dbReference>
<feature type="region of interest" description="Disordered" evidence="3">
    <location>
        <begin position="34"/>
        <end position="73"/>
    </location>
</feature>
<reference evidence="6" key="1">
    <citation type="submission" date="2023-07" db="EMBL/GenBank/DDBJ databases">
        <title>Genome sequencing of Purple Non-Sulfur Bacteria from various extreme environments.</title>
        <authorList>
            <person name="Mayer M."/>
        </authorList>
    </citation>
    <scope>NUCLEOTIDE SEQUENCE [LARGE SCALE GENOMIC DNA]</scope>
    <source>
        <strain evidence="6">DSM 17935</strain>
    </source>
</reference>
<evidence type="ECO:0000256" key="1">
    <source>
        <dbReference type="ARBA" id="ARBA00023002"/>
    </source>
</evidence>
<protein>
    <submittedName>
        <fullName evidence="5">Propionaldehyde dehydrogenase</fullName>
        <ecNumber evidence="5">1.2.1.87</ecNumber>
    </submittedName>
</protein>
<organism evidence="5 6">
    <name type="scientific">Rhodobium gokarnense</name>
    <dbReference type="NCBI Taxonomy" id="364296"/>
    <lineage>
        <taxon>Bacteria</taxon>
        <taxon>Pseudomonadati</taxon>
        <taxon>Pseudomonadota</taxon>
        <taxon>Alphaproteobacteria</taxon>
        <taxon>Hyphomicrobiales</taxon>
        <taxon>Rhodobiaceae</taxon>
        <taxon>Rhodobium</taxon>
    </lineage>
</organism>
<evidence type="ECO:0000313" key="6">
    <source>
        <dbReference type="Proteomes" id="UP001209755"/>
    </source>
</evidence>
<dbReference type="InterPro" id="IPR012408">
    <property type="entry name" value="Acetald_propionald_DH-rel"/>
</dbReference>